<feature type="transmembrane region" description="Helical" evidence="1">
    <location>
        <begin position="69"/>
        <end position="89"/>
    </location>
</feature>
<keyword evidence="1" id="KW-0812">Transmembrane</keyword>
<sequence>MLIRKAGLWFLIAIAAELAGIVVMSSWIGGGATFGLLLLGAVIGAWLLQSEGRKAWQEAGRLMREGQPPGHAVLNGLCVMAGGILLIVPGFLSDIVGLTLLLPFTRPLYRAWMFLWLERRFRSGSIRVFRGPFGR</sequence>
<dbReference type="GO" id="GO:0016020">
    <property type="term" value="C:membrane"/>
    <property type="evidence" value="ECO:0007669"/>
    <property type="project" value="InterPro"/>
</dbReference>
<feature type="transmembrane region" description="Helical" evidence="1">
    <location>
        <begin position="29"/>
        <end position="48"/>
    </location>
</feature>
<name>A0A7X0SPG3_9BACL</name>
<dbReference type="PANTHER" id="PTHR35335:SF1">
    <property type="entry name" value="UPF0716 PROTEIN FXSA"/>
    <property type="match status" value="1"/>
</dbReference>
<dbReference type="EMBL" id="JACJVO010000021">
    <property type="protein sequence ID" value="MBB6732629.1"/>
    <property type="molecule type" value="Genomic_DNA"/>
</dbReference>
<evidence type="ECO:0000256" key="1">
    <source>
        <dbReference type="SAM" id="Phobius"/>
    </source>
</evidence>
<reference evidence="2 3" key="1">
    <citation type="submission" date="2020-08" db="EMBL/GenBank/DDBJ databases">
        <title>Cohnella phylogeny.</title>
        <authorList>
            <person name="Dunlap C."/>
        </authorList>
    </citation>
    <scope>NUCLEOTIDE SEQUENCE [LARGE SCALE GENOMIC DNA]</scope>
    <source>
        <strain evidence="2 3">CBP 2801</strain>
    </source>
</reference>
<dbReference type="Pfam" id="PF04186">
    <property type="entry name" value="FxsA"/>
    <property type="match status" value="1"/>
</dbReference>
<dbReference type="PANTHER" id="PTHR35335">
    <property type="entry name" value="UPF0716 PROTEIN FXSA"/>
    <property type="match status" value="1"/>
</dbReference>
<dbReference type="AlphaFoldDB" id="A0A7X0SPG3"/>
<proteinExistence type="predicted"/>
<evidence type="ECO:0000313" key="2">
    <source>
        <dbReference type="EMBL" id="MBB6732629.1"/>
    </source>
</evidence>
<accession>A0A7X0SPG3</accession>
<keyword evidence="3" id="KW-1185">Reference proteome</keyword>
<protein>
    <submittedName>
        <fullName evidence="2">FxsA family protein</fullName>
    </submittedName>
</protein>
<dbReference type="RefSeq" id="WP_185130294.1">
    <property type="nucleotide sequence ID" value="NZ_JACJVO010000021.1"/>
</dbReference>
<gene>
    <name evidence="2" type="ORF">H7C18_17030</name>
</gene>
<dbReference type="InterPro" id="IPR007313">
    <property type="entry name" value="FxsA"/>
</dbReference>
<dbReference type="NCBIfam" id="NF008528">
    <property type="entry name" value="PRK11463.1-2"/>
    <property type="match status" value="1"/>
</dbReference>
<dbReference type="Proteomes" id="UP000564644">
    <property type="component" value="Unassembled WGS sequence"/>
</dbReference>
<keyword evidence="1" id="KW-1133">Transmembrane helix</keyword>
<organism evidence="2 3">
    <name type="scientific">Cohnella zeiphila</name>
    <dbReference type="NCBI Taxonomy" id="2761120"/>
    <lineage>
        <taxon>Bacteria</taxon>
        <taxon>Bacillati</taxon>
        <taxon>Bacillota</taxon>
        <taxon>Bacilli</taxon>
        <taxon>Bacillales</taxon>
        <taxon>Paenibacillaceae</taxon>
        <taxon>Cohnella</taxon>
    </lineage>
</organism>
<keyword evidence="1" id="KW-0472">Membrane</keyword>
<evidence type="ECO:0000313" key="3">
    <source>
        <dbReference type="Proteomes" id="UP000564644"/>
    </source>
</evidence>
<comment type="caution">
    <text evidence="2">The sequence shown here is derived from an EMBL/GenBank/DDBJ whole genome shotgun (WGS) entry which is preliminary data.</text>
</comment>